<evidence type="ECO:0000256" key="1">
    <source>
        <dbReference type="ARBA" id="ARBA00004651"/>
    </source>
</evidence>
<dbReference type="GO" id="GO:0055085">
    <property type="term" value="P:transmembrane transport"/>
    <property type="evidence" value="ECO:0007669"/>
    <property type="project" value="TreeGrafter"/>
</dbReference>
<keyword evidence="11" id="KW-1185">Reference proteome</keyword>
<feature type="transmembrane region" description="Helical" evidence="9">
    <location>
        <begin position="59"/>
        <end position="80"/>
    </location>
</feature>
<keyword evidence="7 9" id="KW-0472">Membrane</keyword>
<feature type="transmembrane region" description="Helical" evidence="9">
    <location>
        <begin position="86"/>
        <end position="104"/>
    </location>
</feature>
<sequence>MSSSVTTSHAGSSPNPVVKRPQSDTSSELVTQHDGASPPSTGPNAPDARTMVTTPVRIAAAWSWRILLIIAGVGVVGWLLSHVTTVFIPVLLAALLAGLLSPAVRWLRSKHFPSALAAITVELGLILGVLGLLVLAGQQMIVGVAQLSDSAVAGFQQLIGMLEDSPLNISTDNINQWLSDIGATLQRNSDAILSGAMTFGSTATNIVTGMIIMLFVLLFFLMDGENIWLFLVKLFPRRARPAVNGAGRKGWISLAQYVRIQVFVAFVDAVGIGLGAFLLGVPLALPIGVLVFLASFIPIVGAVLTGAVAVLVALVAIGPGIALAMLGVVLLVQQVESNVLQPLVMGKAVALHPVAVFLAVAAGSVLFGIAGALFAVPLMAMLNTIIRYLGSRAWERDEEIAWQPFMYPWEIKKAAKKQDLTREQVMAQLQRFRGKRHRERQNAEKKREEKHKKETKHNASIEADEVGSGDPRNV</sequence>
<dbReference type="Pfam" id="PF01594">
    <property type="entry name" value="AI-2E_transport"/>
    <property type="match status" value="1"/>
</dbReference>
<feature type="transmembrane region" description="Helical" evidence="9">
    <location>
        <begin position="355"/>
        <end position="382"/>
    </location>
</feature>
<name>A0A1X7D9L9_9MICC</name>
<keyword evidence="3" id="KW-0813">Transport</keyword>
<dbReference type="RefSeq" id="WP_085106985.1">
    <property type="nucleotide sequence ID" value="NZ_FXAC01000009.1"/>
</dbReference>
<evidence type="ECO:0000256" key="9">
    <source>
        <dbReference type="SAM" id="Phobius"/>
    </source>
</evidence>
<keyword evidence="4" id="KW-1003">Cell membrane</keyword>
<dbReference type="AlphaFoldDB" id="A0A1X7D9L9"/>
<gene>
    <name evidence="10" type="ORF">SAMN06296028_109100</name>
</gene>
<keyword evidence="5 9" id="KW-0812">Transmembrane</keyword>
<dbReference type="EMBL" id="FXAC01000009">
    <property type="protein sequence ID" value="SMF10866.1"/>
    <property type="molecule type" value="Genomic_DNA"/>
</dbReference>
<comment type="subcellular location">
    <subcellularLocation>
        <location evidence="1">Cell membrane</location>
        <topology evidence="1">Multi-pass membrane protein</topology>
    </subcellularLocation>
</comment>
<feature type="region of interest" description="Disordered" evidence="8">
    <location>
        <begin position="430"/>
        <end position="474"/>
    </location>
</feature>
<feature type="transmembrane region" description="Helical" evidence="9">
    <location>
        <begin position="283"/>
        <end position="304"/>
    </location>
</feature>
<evidence type="ECO:0000313" key="10">
    <source>
        <dbReference type="EMBL" id="SMF10866.1"/>
    </source>
</evidence>
<feature type="transmembrane region" description="Helical" evidence="9">
    <location>
        <begin position="206"/>
        <end position="231"/>
    </location>
</feature>
<evidence type="ECO:0000256" key="6">
    <source>
        <dbReference type="ARBA" id="ARBA00022989"/>
    </source>
</evidence>
<evidence type="ECO:0000256" key="2">
    <source>
        <dbReference type="ARBA" id="ARBA00009773"/>
    </source>
</evidence>
<organism evidence="10 11">
    <name type="scientific">Kocuria marina subsp. indica</name>
    <dbReference type="NCBI Taxonomy" id="1049583"/>
    <lineage>
        <taxon>Bacteria</taxon>
        <taxon>Bacillati</taxon>
        <taxon>Actinomycetota</taxon>
        <taxon>Actinomycetes</taxon>
        <taxon>Micrococcales</taxon>
        <taxon>Micrococcaceae</taxon>
        <taxon>Kocuria</taxon>
    </lineage>
</organism>
<evidence type="ECO:0000256" key="7">
    <source>
        <dbReference type="ARBA" id="ARBA00023136"/>
    </source>
</evidence>
<dbReference type="InterPro" id="IPR002549">
    <property type="entry name" value="AI-2E-like"/>
</dbReference>
<evidence type="ECO:0000313" key="11">
    <source>
        <dbReference type="Proteomes" id="UP000192929"/>
    </source>
</evidence>
<keyword evidence="6 9" id="KW-1133">Transmembrane helix</keyword>
<evidence type="ECO:0000256" key="3">
    <source>
        <dbReference type="ARBA" id="ARBA00022448"/>
    </source>
</evidence>
<evidence type="ECO:0000256" key="4">
    <source>
        <dbReference type="ARBA" id="ARBA00022475"/>
    </source>
</evidence>
<dbReference type="PANTHER" id="PTHR21716">
    <property type="entry name" value="TRANSMEMBRANE PROTEIN"/>
    <property type="match status" value="1"/>
</dbReference>
<evidence type="ECO:0000256" key="8">
    <source>
        <dbReference type="SAM" id="MobiDB-lite"/>
    </source>
</evidence>
<feature type="compositionally biased region" description="Low complexity" evidence="8">
    <location>
        <begin position="1"/>
        <end position="13"/>
    </location>
</feature>
<comment type="similarity">
    <text evidence="2">Belongs to the autoinducer-2 exporter (AI-2E) (TC 2.A.86) family.</text>
</comment>
<proteinExistence type="inferred from homology"/>
<feature type="transmembrane region" description="Helical" evidence="9">
    <location>
        <begin position="257"/>
        <end position="277"/>
    </location>
</feature>
<dbReference type="GO" id="GO:0005886">
    <property type="term" value="C:plasma membrane"/>
    <property type="evidence" value="ECO:0007669"/>
    <property type="project" value="UniProtKB-SubCell"/>
</dbReference>
<dbReference type="PANTHER" id="PTHR21716:SF53">
    <property type="entry name" value="PERMEASE PERM-RELATED"/>
    <property type="match status" value="1"/>
</dbReference>
<accession>A0A1X7D9L9</accession>
<reference evidence="11" key="1">
    <citation type="submission" date="2017-04" db="EMBL/GenBank/DDBJ databases">
        <authorList>
            <person name="Varghese N."/>
            <person name="Submissions S."/>
        </authorList>
    </citation>
    <scope>NUCLEOTIDE SEQUENCE [LARGE SCALE GENOMIC DNA]</scope>
    <source>
        <strain evidence="11">NIO-1021</strain>
    </source>
</reference>
<feature type="transmembrane region" description="Helical" evidence="9">
    <location>
        <begin position="311"/>
        <end position="335"/>
    </location>
</feature>
<evidence type="ECO:0000256" key="5">
    <source>
        <dbReference type="ARBA" id="ARBA00022692"/>
    </source>
</evidence>
<dbReference type="Proteomes" id="UP000192929">
    <property type="component" value="Unassembled WGS sequence"/>
</dbReference>
<feature type="region of interest" description="Disordered" evidence="8">
    <location>
        <begin position="1"/>
        <end position="49"/>
    </location>
</feature>
<protein>
    <submittedName>
        <fullName evidence="10">Predicted PurR-regulated permease PerM</fullName>
    </submittedName>
</protein>
<feature type="transmembrane region" description="Helical" evidence="9">
    <location>
        <begin position="116"/>
        <end position="137"/>
    </location>
</feature>